<gene>
    <name evidence="13" type="ORF">BRETT_003965</name>
</gene>
<sequence length="440" mass="46933">MSQRVVITGMGLVTPLGVGVKHVWSKLISAKSGLVSTSTLPKSEEYESIPAKVVGAVPHGPISEGKFDAKEHFSPRELRRIPPFIQYAIVAAREALHDANWEPKTENEQLRTGTSIGSGIGSFQDTYENSVAFHERGYHRTKPLMVPRILTNMAAGNVSIYFNLKGPNHAVSTACATGAHSIGDAALMIKEGYADAMVAGATEASVHPLALAGFARAKSVASGFADNPEAASRPFDKDRKGFILGEGAGVVLLESLEHALERGAEGNIYGEVCGYGMSGDATHITSPPANGDGAFRAMQCAIKRAGISQRDIGYINAHATSTVLGDRAENYALKRLFENERPDLAVSSTKGAIGHLLGASGAVEAIFTMLALKNQILPPTLNCDNPGQQDEDNEDDFIFNYVPNKSQRVSDLHEINYALTNSFGFGGTNASLCLSRWKSS</sequence>
<keyword evidence="3 9" id="KW-0808">Transferase</keyword>
<dbReference type="PIRSF" id="PIRSF000447">
    <property type="entry name" value="KAS_II"/>
    <property type="match status" value="1"/>
</dbReference>
<dbReference type="NCBIfam" id="NF005589">
    <property type="entry name" value="PRK07314.1"/>
    <property type="match status" value="1"/>
</dbReference>
<evidence type="ECO:0000259" key="12">
    <source>
        <dbReference type="PROSITE" id="PS52004"/>
    </source>
</evidence>
<dbReference type="GO" id="GO:0005739">
    <property type="term" value="C:mitochondrion"/>
    <property type="evidence" value="ECO:0007669"/>
    <property type="project" value="TreeGrafter"/>
</dbReference>
<dbReference type="PROSITE" id="PS00606">
    <property type="entry name" value="KS3_1"/>
    <property type="match status" value="1"/>
</dbReference>
<dbReference type="GO" id="GO:0006633">
    <property type="term" value="P:fatty acid biosynthetic process"/>
    <property type="evidence" value="ECO:0007669"/>
    <property type="project" value="UniProtKB-KW"/>
</dbReference>
<evidence type="ECO:0000256" key="1">
    <source>
        <dbReference type="ARBA" id="ARBA00008467"/>
    </source>
</evidence>
<dbReference type="KEGG" id="bbrx:BRETT_003965"/>
<organism evidence="13 14">
    <name type="scientific">Dekkera bruxellensis</name>
    <name type="common">Brettanomyces custersii</name>
    <dbReference type="NCBI Taxonomy" id="5007"/>
    <lineage>
        <taxon>Eukaryota</taxon>
        <taxon>Fungi</taxon>
        <taxon>Dikarya</taxon>
        <taxon>Ascomycota</taxon>
        <taxon>Saccharomycotina</taxon>
        <taxon>Pichiomycetes</taxon>
        <taxon>Pichiales</taxon>
        <taxon>Pichiaceae</taxon>
        <taxon>Brettanomyces</taxon>
    </lineage>
</organism>
<keyword evidence="6 9" id="KW-0275">Fatty acid biosynthesis</keyword>
<evidence type="ECO:0000256" key="8">
    <source>
        <dbReference type="ARBA" id="ARBA00049541"/>
    </source>
</evidence>
<dbReference type="InterPro" id="IPR018201">
    <property type="entry name" value="Ketoacyl_synth_AS"/>
</dbReference>
<name>A0A871RB43_DEKBR</name>
<dbReference type="InterPro" id="IPR000794">
    <property type="entry name" value="Beta-ketoacyl_synthase"/>
</dbReference>
<evidence type="ECO:0000256" key="5">
    <source>
        <dbReference type="ARBA" id="ARBA00023098"/>
    </source>
</evidence>
<evidence type="ECO:0000256" key="11">
    <source>
        <dbReference type="RuleBase" id="RU003694"/>
    </source>
</evidence>
<dbReference type="PANTHER" id="PTHR11712:SF336">
    <property type="entry name" value="3-OXOACYL-[ACYL-CARRIER-PROTEIN] SYNTHASE, MITOCHONDRIAL"/>
    <property type="match status" value="1"/>
</dbReference>
<dbReference type="InterPro" id="IPR014030">
    <property type="entry name" value="Ketoacyl_synth_N"/>
</dbReference>
<protein>
    <recommendedName>
        <fullName evidence="9">3-oxoacyl-[acyl-carrier-protein] synthase</fullName>
    </recommendedName>
</protein>
<dbReference type="FunFam" id="3.40.47.10:FF:000009">
    <property type="entry name" value="3-oxoacyl-[acyl-carrier-protein] synthase 2"/>
    <property type="match status" value="1"/>
</dbReference>
<keyword evidence="4" id="KW-0276">Fatty acid metabolism</keyword>
<proteinExistence type="inferred from homology"/>
<keyword evidence="7" id="KW-0012">Acyltransferase</keyword>
<dbReference type="InterPro" id="IPR017568">
    <property type="entry name" value="3-oxoacyl-ACP_synth-2"/>
</dbReference>
<accession>A0A871RB43</accession>
<dbReference type="InterPro" id="IPR020841">
    <property type="entry name" value="PKS_Beta-ketoAc_synthase_dom"/>
</dbReference>
<evidence type="ECO:0000313" key="14">
    <source>
        <dbReference type="Proteomes" id="UP000663131"/>
    </source>
</evidence>
<dbReference type="CDD" id="cd00834">
    <property type="entry name" value="KAS_I_II"/>
    <property type="match status" value="1"/>
</dbReference>
<dbReference type="SUPFAM" id="SSF53901">
    <property type="entry name" value="Thiolase-like"/>
    <property type="match status" value="2"/>
</dbReference>
<dbReference type="Pfam" id="PF02801">
    <property type="entry name" value="Ketoacyl-synt_C"/>
    <property type="match status" value="1"/>
</dbReference>
<dbReference type="GO" id="GO:0004315">
    <property type="term" value="F:3-oxoacyl-[acyl-carrier-protein] synthase activity"/>
    <property type="evidence" value="ECO:0007669"/>
    <property type="project" value="UniProtKB-EC"/>
</dbReference>
<evidence type="ECO:0000256" key="6">
    <source>
        <dbReference type="ARBA" id="ARBA00023160"/>
    </source>
</evidence>
<reference evidence="13" key="1">
    <citation type="submission" date="2020-10" db="EMBL/GenBank/DDBJ databases">
        <authorList>
            <person name="Palmer J.M."/>
        </authorList>
    </citation>
    <scope>NUCLEOTIDE SEQUENCE</scope>
    <source>
        <strain evidence="13">UCD 2041</strain>
    </source>
</reference>
<dbReference type="Pfam" id="PF00109">
    <property type="entry name" value="ketoacyl-synt"/>
    <property type="match status" value="1"/>
</dbReference>
<dbReference type="SMART" id="SM00825">
    <property type="entry name" value="PKS_KS"/>
    <property type="match status" value="1"/>
</dbReference>
<dbReference type="OrthoDB" id="5334845at2759"/>
<dbReference type="InterPro" id="IPR014031">
    <property type="entry name" value="Ketoacyl_synth_C"/>
</dbReference>
<evidence type="ECO:0000256" key="9">
    <source>
        <dbReference type="PIRNR" id="PIRNR000447"/>
    </source>
</evidence>
<evidence type="ECO:0000256" key="10">
    <source>
        <dbReference type="PIRSR" id="PIRSR000447-1"/>
    </source>
</evidence>
<dbReference type="PROSITE" id="PS52004">
    <property type="entry name" value="KS3_2"/>
    <property type="match status" value="1"/>
</dbReference>
<dbReference type="NCBIfam" id="TIGR03150">
    <property type="entry name" value="fabF"/>
    <property type="match status" value="1"/>
</dbReference>
<dbReference type="GeneID" id="64575888"/>
<feature type="domain" description="Ketosynthase family 3 (KS3)" evidence="12">
    <location>
        <begin position="2"/>
        <end position="436"/>
    </location>
</feature>
<dbReference type="AlphaFoldDB" id="A0A871RB43"/>
<dbReference type="EMBL" id="CP063134">
    <property type="protein sequence ID" value="QOU19811.1"/>
    <property type="molecule type" value="Genomic_DNA"/>
</dbReference>
<comment type="catalytic activity">
    <reaction evidence="8">
        <text>a fatty acyl-[ACP] + malonyl-[ACP] + H(+) = a 3-oxoacyl-[ACP] + holo-[ACP] + CO2</text>
        <dbReference type="Rhea" id="RHEA:22836"/>
        <dbReference type="Rhea" id="RHEA-COMP:9623"/>
        <dbReference type="Rhea" id="RHEA-COMP:9685"/>
        <dbReference type="Rhea" id="RHEA-COMP:9916"/>
        <dbReference type="Rhea" id="RHEA-COMP:14125"/>
        <dbReference type="ChEBI" id="CHEBI:15378"/>
        <dbReference type="ChEBI" id="CHEBI:16526"/>
        <dbReference type="ChEBI" id="CHEBI:64479"/>
        <dbReference type="ChEBI" id="CHEBI:78449"/>
        <dbReference type="ChEBI" id="CHEBI:78776"/>
        <dbReference type="ChEBI" id="CHEBI:138651"/>
        <dbReference type="EC" id="2.3.1.41"/>
    </reaction>
</comment>
<dbReference type="InterPro" id="IPR016039">
    <property type="entry name" value="Thiolase-like"/>
</dbReference>
<reference evidence="13" key="2">
    <citation type="journal article" name="BMC Genomics">
        <title>New genome assemblies reveal patterns of domestication and adaptation across Brettanomyces (Dekkera) species.</title>
        <authorList>
            <person name="Roach M.J."/>
            <person name="Borneman A.R."/>
        </authorList>
    </citation>
    <scope>NUCLEOTIDE SEQUENCE</scope>
    <source>
        <strain evidence="13">UCD 2041</strain>
    </source>
</reference>
<dbReference type="Proteomes" id="UP000663131">
    <property type="component" value="Chromosome 6"/>
</dbReference>
<comment type="similarity">
    <text evidence="1 9 11">Belongs to the thiolase-like superfamily. Beta-ketoacyl-ACP synthases family.</text>
</comment>
<dbReference type="Gene3D" id="3.40.47.10">
    <property type="match status" value="1"/>
</dbReference>
<keyword evidence="5" id="KW-0443">Lipid metabolism</keyword>
<dbReference type="RefSeq" id="XP_041136304.1">
    <property type="nucleotide sequence ID" value="XM_041282465.1"/>
</dbReference>
<dbReference type="PANTHER" id="PTHR11712">
    <property type="entry name" value="POLYKETIDE SYNTHASE-RELATED"/>
    <property type="match status" value="1"/>
</dbReference>
<evidence type="ECO:0000256" key="7">
    <source>
        <dbReference type="ARBA" id="ARBA00023315"/>
    </source>
</evidence>
<evidence type="ECO:0000256" key="2">
    <source>
        <dbReference type="ARBA" id="ARBA00022516"/>
    </source>
</evidence>
<evidence type="ECO:0000256" key="3">
    <source>
        <dbReference type="ARBA" id="ARBA00022679"/>
    </source>
</evidence>
<feature type="active site" description="For beta-ketoacyl synthase activity" evidence="10">
    <location>
        <position position="175"/>
    </location>
</feature>
<evidence type="ECO:0000256" key="4">
    <source>
        <dbReference type="ARBA" id="ARBA00022832"/>
    </source>
</evidence>
<evidence type="ECO:0000313" key="13">
    <source>
        <dbReference type="EMBL" id="QOU19811.1"/>
    </source>
</evidence>
<keyword evidence="2 9" id="KW-0444">Lipid biosynthesis</keyword>